<dbReference type="EMBL" id="BMFK01000002">
    <property type="protein sequence ID" value="GGE74028.1"/>
    <property type="molecule type" value="Genomic_DNA"/>
</dbReference>
<keyword evidence="3 4" id="KW-0067">ATP-binding</keyword>
<feature type="binding site" evidence="4">
    <location>
        <position position="55"/>
    </location>
    <ligand>
        <name>substrate</name>
    </ligand>
</feature>
<accession>A0A917ATE4</accession>
<keyword evidence="7" id="KW-1185">Reference proteome</keyword>
<evidence type="ECO:0000256" key="2">
    <source>
        <dbReference type="ARBA" id="ARBA00022741"/>
    </source>
</evidence>
<feature type="binding site" evidence="4">
    <location>
        <begin position="134"/>
        <end position="142"/>
    </location>
    <ligand>
        <name>ATP</name>
        <dbReference type="ChEBI" id="CHEBI:30616"/>
    </ligand>
</feature>
<proteinExistence type="inferred from homology"/>
<reference evidence="6" key="2">
    <citation type="submission" date="2020-09" db="EMBL/GenBank/DDBJ databases">
        <authorList>
            <person name="Sun Q."/>
            <person name="Zhou Y."/>
        </authorList>
    </citation>
    <scope>NUCLEOTIDE SEQUENCE</scope>
    <source>
        <strain evidence="6">CGMCC 1.12698</strain>
    </source>
</reference>
<comment type="catalytic activity">
    <reaction evidence="5">
        <text>(6S)-5-formyl-5,6,7,8-tetrahydrofolate + ATP = (6R)-5,10-methenyltetrahydrofolate + ADP + phosphate</text>
        <dbReference type="Rhea" id="RHEA:10488"/>
        <dbReference type="ChEBI" id="CHEBI:30616"/>
        <dbReference type="ChEBI" id="CHEBI:43474"/>
        <dbReference type="ChEBI" id="CHEBI:57455"/>
        <dbReference type="ChEBI" id="CHEBI:57457"/>
        <dbReference type="ChEBI" id="CHEBI:456216"/>
        <dbReference type="EC" id="6.3.3.2"/>
    </reaction>
</comment>
<keyword evidence="5" id="KW-0479">Metal-binding</keyword>
<dbReference type="NCBIfam" id="TIGR02727">
    <property type="entry name" value="MTHFS_bact"/>
    <property type="match status" value="1"/>
</dbReference>
<dbReference type="InterPro" id="IPR024185">
    <property type="entry name" value="FTHF_cligase-like_sf"/>
</dbReference>
<dbReference type="PIRSF" id="PIRSF006806">
    <property type="entry name" value="FTHF_cligase"/>
    <property type="match status" value="1"/>
</dbReference>
<dbReference type="GO" id="GO:0035999">
    <property type="term" value="P:tetrahydrofolate interconversion"/>
    <property type="evidence" value="ECO:0007669"/>
    <property type="project" value="TreeGrafter"/>
</dbReference>
<comment type="similarity">
    <text evidence="1 5">Belongs to the 5-formyltetrahydrofolate cyclo-ligase family.</text>
</comment>
<name>A0A917ATE4_9BACI</name>
<dbReference type="SUPFAM" id="SSF100950">
    <property type="entry name" value="NagB/RpiA/CoA transferase-like"/>
    <property type="match status" value="1"/>
</dbReference>
<evidence type="ECO:0000313" key="6">
    <source>
        <dbReference type="EMBL" id="GGE74028.1"/>
    </source>
</evidence>
<sequence>MGEKRVIRKEMLQALRKQSEEENQEKSTAITSLLFEQSEWQSANVIGITISLSYEVNTRAIIEAAWEQGKIVVVPKCKPSTREMTFYRITSFADVEESYSNLFEPIVEKTIAYAQNSIDLLVLPGVAFTRDGRRLGYGGGYYDRYLSIFTGNHLALAYESQMVKDIPINEHDKKMKKVVTEEKVYVF</sequence>
<protein>
    <recommendedName>
        <fullName evidence="5">5-formyltetrahydrofolate cyclo-ligase</fullName>
        <ecNumber evidence="5">6.3.3.2</ecNumber>
    </recommendedName>
</protein>
<evidence type="ECO:0000256" key="1">
    <source>
        <dbReference type="ARBA" id="ARBA00010638"/>
    </source>
</evidence>
<evidence type="ECO:0000256" key="5">
    <source>
        <dbReference type="RuleBase" id="RU361279"/>
    </source>
</evidence>
<keyword evidence="2 4" id="KW-0547">Nucleotide-binding</keyword>
<keyword evidence="5" id="KW-0460">Magnesium</keyword>
<dbReference type="GO" id="GO:0030272">
    <property type="term" value="F:5-formyltetrahydrofolate cyclo-ligase activity"/>
    <property type="evidence" value="ECO:0007669"/>
    <property type="project" value="UniProtKB-EC"/>
</dbReference>
<dbReference type="PANTHER" id="PTHR23407">
    <property type="entry name" value="ATPASE INHIBITOR/5-FORMYLTETRAHYDROFOLATE CYCLO-LIGASE"/>
    <property type="match status" value="1"/>
</dbReference>
<dbReference type="Gene3D" id="3.40.50.10420">
    <property type="entry name" value="NagB/RpiA/CoA transferase-like"/>
    <property type="match status" value="1"/>
</dbReference>
<feature type="binding site" evidence="4">
    <location>
        <position position="50"/>
    </location>
    <ligand>
        <name>substrate</name>
    </ligand>
</feature>
<dbReference type="Proteomes" id="UP000605259">
    <property type="component" value="Unassembled WGS sequence"/>
</dbReference>
<evidence type="ECO:0000256" key="3">
    <source>
        <dbReference type="ARBA" id="ARBA00022840"/>
    </source>
</evidence>
<dbReference type="InterPro" id="IPR037171">
    <property type="entry name" value="NagB/RpiA_transferase-like"/>
</dbReference>
<evidence type="ECO:0000256" key="4">
    <source>
        <dbReference type="PIRSR" id="PIRSR006806-1"/>
    </source>
</evidence>
<dbReference type="RefSeq" id="WP_188388819.1">
    <property type="nucleotide sequence ID" value="NZ_BMFK01000002.1"/>
</dbReference>
<dbReference type="GO" id="GO:0005524">
    <property type="term" value="F:ATP binding"/>
    <property type="evidence" value="ECO:0007669"/>
    <property type="project" value="UniProtKB-KW"/>
</dbReference>
<dbReference type="PANTHER" id="PTHR23407:SF1">
    <property type="entry name" value="5-FORMYLTETRAHYDROFOLATE CYCLO-LIGASE"/>
    <property type="match status" value="1"/>
</dbReference>
<evidence type="ECO:0000313" key="7">
    <source>
        <dbReference type="Proteomes" id="UP000605259"/>
    </source>
</evidence>
<dbReference type="Pfam" id="PF01812">
    <property type="entry name" value="5-FTHF_cyc-lig"/>
    <property type="match status" value="1"/>
</dbReference>
<dbReference type="InterPro" id="IPR002698">
    <property type="entry name" value="FTHF_cligase"/>
</dbReference>
<comment type="cofactor">
    <cofactor evidence="5">
        <name>Mg(2+)</name>
        <dbReference type="ChEBI" id="CHEBI:18420"/>
    </cofactor>
</comment>
<dbReference type="AlphaFoldDB" id="A0A917ATE4"/>
<dbReference type="GO" id="GO:0046872">
    <property type="term" value="F:metal ion binding"/>
    <property type="evidence" value="ECO:0007669"/>
    <property type="project" value="UniProtKB-KW"/>
</dbReference>
<dbReference type="EC" id="6.3.3.2" evidence="5"/>
<feature type="binding site" evidence="4">
    <location>
        <begin position="4"/>
        <end position="8"/>
    </location>
    <ligand>
        <name>ATP</name>
        <dbReference type="ChEBI" id="CHEBI:30616"/>
    </ligand>
</feature>
<gene>
    <name evidence="6" type="ORF">GCM10007140_24890</name>
</gene>
<dbReference type="GO" id="GO:0009396">
    <property type="term" value="P:folic acid-containing compound biosynthetic process"/>
    <property type="evidence" value="ECO:0007669"/>
    <property type="project" value="TreeGrafter"/>
</dbReference>
<reference evidence="6" key="1">
    <citation type="journal article" date="2014" name="Int. J. Syst. Evol. Microbiol.">
        <title>Complete genome sequence of Corynebacterium casei LMG S-19264T (=DSM 44701T), isolated from a smear-ripened cheese.</title>
        <authorList>
            <consortium name="US DOE Joint Genome Institute (JGI-PGF)"/>
            <person name="Walter F."/>
            <person name="Albersmeier A."/>
            <person name="Kalinowski J."/>
            <person name="Ruckert C."/>
        </authorList>
    </citation>
    <scope>NUCLEOTIDE SEQUENCE</scope>
    <source>
        <strain evidence="6">CGMCC 1.12698</strain>
    </source>
</reference>
<comment type="caution">
    <text evidence="6">The sequence shown here is derived from an EMBL/GenBank/DDBJ whole genome shotgun (WGS) entry which is preliminary data.</text>
</comment>
<organism evidence="6 7">
    <name type="scientific">Priestia taiwanensis</name>
    <dbReference type="NCBI Taxonomy" id="1347902"/>
    <lineage>
        <taxon>Bacteria</taxon>
        <taxon>Bacillati</taxon>
        <taxon>Bacillota</taxon>
        <taxon>Bacilli</taxon>
        <taxon>Bacillales</taxon>
        <taxon>Bacillaceae</taxon>
        <taxon>Priestia</taxon>
    </lineage>
</organism>